<sequence>MDYSITELLTLCNNPLEYKHPLQVQISQMGCEVLLVCSQEECFEQGDFRDSDPCASHGHRLLHILSWAGSSHGHHIPFLEDYNTVDYTSSCYLLHNNDRVRERSEAKICRVAFIG</sequence>
<dbReference type="EMBL" id="GGEC01020536">
    <property type="protein sequence ID" value="MBX01020.1"/>
    <property type="molecule type" value="Transcribed_RNA"/>
</dbReference>
<name>A0A2P2K5N1_RHIMU</name>
<proteinExistence type="predicted"/>
<reference evidence="1" key="1">
    <citation type="submission" date="2018-02" db="EMBL/GenBank/DDBJ databases">
        <title>Rhizophora mucronata_Transcriptome.</title>
        <authorList>
            <person name="Meera S.P."/>
            <person name="Sreeshan A."/>
            <person name="Augustine A."/>
        </authorList>
    </citation>
    <scope>NUCLEOTIDE SEQUENCE</scope>
    <source>
        <tissue evidence="1">Leaf</tissue>
    </source>
</reference>
<evidence type="ECO:0000313" key="1">
    <source>
        <dbReference type="EMBL" id="MBX01020.1"/>
    </source>
</evidence>
<protein>
    <submittedName>
        <fullName evidence="1">Uncharacterized protein</fullName>
    </submittedName>
</protein>
<dbReference type="AlphaFoldDB" id="A0A2P2K5N1"/>
<organism evidence="1">
    <name type="scientific">Rhizophora mucronata</name>
    <name type="common">Asiatic mangrove</name>
    <dbReference type="NCBI Taxonomy" id="61149"/>
    <lineage>
        <taxon>Eukaryota</taxon>
        <taxon>Viridiplantae</taxon>
        <taxon>Streptophyta</taxon>
        <taxon>Embryophyta</taxon>
        <taxon>Tracheophyta</taxon>
        <taxon>Spermatophyta</taxon>
        <taxon>Magnoliopsida</taxon>
        <taxon>eudicotyledons</taxon>
        <taxon>Gunneridae</taxon>
        <taxon>Pentapetalae</taxon>
        <taxon>rosids</taxon>
        <taxon>fabids</taxon>
        <taxon>Malpighiales</taxon>
        <taxon>Rhizophoraceae</taxon>
        <taxon>Rhizophora</taxon>
    </lineage>
</organism>
<accession>A0A2P2K5N1</accession>
<dbReference type="EMBL" id="GGEC01020533">
    <property type="protein sequence ID" value="MBX01017.1"/>
    <property type="molecule type" value="Transcribed_RNA"/>
</dbReference>